<comment type="caution">
    <text evidence="1">The sequence shown here is derived from an EMBL/GenBank/DDBJ whole genome shotgun (WGS) entry which is preliminary data.</text>
</comment>
<sequence>MWENDNALPLGTWVVWWYGRLVKNAAAETVPLVEVTLQKLNGDLLTGEFETIRIAVSRLLFYPRGLILEDRRPLARIAVQNHWFDVEFSYSGWNFFKASDLGFCSPNSEYRLPESCSGDWSLAFKQVKGTVLLNCVDYLVRGYAHRSEIPRILTTYSWGPAKHRLLAKPTPADEQGLSDRLIVYPHPDMVSADETFLAYLANDSHTIKAAQSIFADADTQAFKSGQPHTLQVMPWFKGRTRLQCRGMWLNKGQDFLCLELLAFDAPQGKLIDCRISRRTKTEAAVDDWVRSKENQRKLTENDMDFCMTDFHQPRSPYPRYDIAAGELSAGLDAKKIRTYIDAPYDRTIMVPSDQPPPDKLSTGDTIGHGDSSTAKATVTASAVEAEFSGALQEMWKSFLRLRAAGLLKHVRWYAPHQAIGSRPPELIPFSERSYDEQEDPKGKLKKWLHLHDSQCRGMMIFVLWTSEQMYLVIETERRRWTSRDGDLKEESCSGLICQVENTEDIRKVHRFIDNGLPNHKGVFANLVKKSKWPLDGAYAIYPHRTQNDSNAWLDAAAVNALRRMGIVTTPTT</sequence>
<evidence type="ECO:0000313" key="2">
    <source>
        <dbReference type="Proteomes" id="UP000628086"/>
    </source>
</evidence>
<reference evidence="1 2" key="1">
    <citation type="journal article" date="2020" name="Microorganisms">
        <title>Reliable Identification of Environmental Pseudomonas Isolates Using the rpoD Gene.</title>
        <authorList>
            <consortium name="The Broad Institute Genome Sequencing Platform"/>
            <person name="Girard L."/>
            <person name="Lood C."/>
            <person name="Rokni-Zadeh H."/>
            <person name="van Noort V."/>
            <person name="Lavigne R."/>
            <person name="De Mot R."/>
        </authorList>
    </citation>
    <scope>NUCLEOTIDE SEQUENCE [LARGE SCALE GENOMIC DNA]</scope>
    <source>
        <strain evidence="1 2">RW7P2</strain>
    </source>
</reference>
<organism evidence="1 2">
    <name type="scientific">Pseudomonas taiwanensis</name>
    <dbReference type="NCBI Taxonomy" id="470150"/>
    <lineage>
        <taxon>Bacteria</taxon>
        <taxon>Pseudomonadati</taxon>
        <taxon>Pseudomonadota</taxon>
        <taxon>Gammaproteobacteria</taxon>
        <taxon>Pseudomonadales</taxon>
        <taxon>Pseudomonadaceae</taxon>
        <taxon>Pseudomonas</taxon>
    </lineage>
</organism>
<keyword evidence="2" id="KW-1185">Reference proteome</keyword>
<evidence type="ECO:0000313" key="1">
    <source>
        <dbReference type="EMBL" id="MBC3478312.1"/>
    </source>
</evidence>
<proteinExistence type="predicted"/>
<name>A0ABR6VEH5_9PSED</name>
<dbReference type="Proteomes" id="UP000628086">
    <property type="component" value="Unassembled WGS sequence"/>
</dbReference>
<dbReference type="EMBL" id="JABWRS010000022">
    <property type="protein sequence ID" value="MBC3478312.1"/>
    <property type="molecule type" value="Genomic_DNA"/>
</dbReference>
<dbReference type="RefSeq" id="WP_186599100.1">
    <property type="nucleotide sequence ID" value="NZ_JABWRS010000022.1"/>
</dbReference>
<gene>
    <name evidence="1" type="ORF">HU747_22235</name>
</gene>
<accession>A0ABR6VEH5</accession>
<protein>
    <submittedName>
        <fullName evidence="1">Uncharacterized protein</fullName>
    </submittedName>
</protein>